<dbReference type="EMBL" id="CP001618">
    <property type="protein sequence ID" value="ACQ78625.1"/>
    <property type="molecule type" value="Genomic_DNA"/>
</dbReference>
<evidence type="ECO:0000313" key="6">
    <source>
        <dbReference type="EMBL" id="ACQ78625.1"/>
    </source>
</evidence>
<keyword evidence="3" id="KW-0547">Nucleotide-binding</keyword>
<name>C5BWG7_BEUC1</name>
<dbReference type="STRING" id="471853.Bcav_0361"/>
<dbReference type="InterPro" id="IPR017871">
    <property type="entry name" value="ABC_transporter-like_CS"/>
</dbReference>
<dbReference type="SMART" id="SM00382">
    <property type="entry name" value="AAA"/>
    <property type="match status" value="1"/>
</dbReference>
<protein>
    <submittedName>
        <fullName evidence="6">ABC transporter related</fullName>
    </submittedName>
</protein>
<evidence type="ECO:0000256" key="4">
    <source>
        <dbReference type="ARBA" id="ARBA00022840"/>
    </source>
</evidence>
<proteinExistence type="inferred from homology"/>
<evidence type="ECO:0000256" key="3">
    <source>
        <dbReference type="ARBA" id="ARBA00022741"/>
    </source>
</evidence>
<dbReference type="InterPro" id="IPR003593">
    <property type="entry name" value="AAA+_ATPase"/>
</dbReference>
<dbReference type="Pfam" id="PF00005">
    <property type="entry name" value="ABC_tran"/>
    <property type="match status" value="1"/>
</dbReference>
<keyword evidence="7" id="KW-1185">Reference proteome</keyword>
<evidence type="ECO:0000259" key="5">
    <source>
        <dbReference type="PROSITE" id="PS50893"/>
    </source>
</evidence>
<dbReference type="CDD" id="cd03268">
    <property type="entry name" value="ABC_BcrA_bacitracin_resist"/>
    <property type="match status" value="1"/>
</dbReference>
<sequence>MLLIVETEDDVGLTTDGLTKRYGDRIAVDDLTMEVPARRVTGFVGPNGAGKTTTIRMLLGLVRPTAGSAQILGHPLAEPAAYLRRVGSLVDGPAFYPHLTGRDNLRVLGRLAGRTSRIERVLDVTGLSRRAGDPVAAYSLGMRQRLAIAAALLPSPDLVILDEPANGLDPSGIREIRRLLRDLADDGTTVLVSSHQLAELEQVCDHVVLLHEGRLRFQGALTDLLLRHHARVLARPEDPAQLDALARIAGDDGWQLQVDQGVLAGDSPRRSPAELNRLAHAHGITLAELSSRPPTLEEIFFVLTQGGAER</sequence>
<dbReference type="InterPro" id="IPR003439">
    <property type="entry name" value="ABC_transporter-like_ATP-bd"/>
</dbReference>
<organism evidence="6 7">
    <name type="scientific">Beutenbergia cavernae (strain ATCC BAA-8 / DSM 12333 / CCUG 43141 / JCM 11478 / NBRC 16432 / NCIMB 13614 / HKI 0122)</name>
    <dbReference type="NCBI Taxonomy" id="471853"/>
    <lineage>
        <taxon>Bacteria</taxon>
        <taxon>Bacillati</taxon>
        <taxon>Actinomycetota</taxon>
        <taxon>Actinomycetes</taxon>
        <taxon>Micrococcales</taxon>
        <taxon>Beutenbergiaceae</taxon>
        <taxon>Beutenbergia</taxon>
    </lineage>
</organism>
<dbReference type="KEGG" id="bcv:Bcav_0361"/>
<dbReference type="RefSeq" id="WP_012725405.1">
    <property type="nucleotide sequence ID" value="NC_012669.1"/>
</dbReference>
<dbReference type="SUPFAM" id="SSF52540">
    <property type="entry name" value="P-loop containing nucleoside triphosphate hydrolases"/>
    <property type="match status" value="1"/>
</dbReference>
<dbReference type="HOGENOM" id="CLU_000604_1_2_11"/>
<dbReference type="AlphaFoldDB" id="C5BWG7"/>
<dbReference type="InterPro" id="IPR027417">
    <property type="entry name" value="P-loop_NTPase"/>
</dbReference>
<comment type="similarity">
    <text evidence="1">Belongs to the ABC transporter superfamily.</text>
</comment>
<dbReference type="GO" id="GO:0016887">
    <property type="term" value="F:ATP hydrolysis activity"/>
    <property type="evidence" value="ECO:0007669"/>
    <property type="project" value="InterPro"/>
</dbReference>
<reference evidence="6 7" key="1">
    <citation type="journal article" date="2009" name="Stand. Genomic Sci.">
        <title>Complete genome sequence of Beutenbergia cavernae type strain (HKI 0122).</title>
        <authorList>
            <person name="Land M."/>
            <person name="Pukall R."/>
            <person name="Abt B."/>
            <person name="Goker M."/>
            <person name="Rohde M."/>
            <person name="Glavina Del Rio T."/>
            <person name="Tice H."/>
            <person name="Copeland A."/>
            <person name="Cheng J.F."/>
            <person name="Lucas S."/>
            <person name="Chen F."/>
            <person name="Nolan M."/>
            <person name="Bruce D."/>
            <person name="Goodwin L."/>
            <person name="Pitluck S."/>
            <person name="Ivanova N."/>
            <person name="Mavromatis K."/>
            <person name="Ovchinnikova G."/>
            <person name="Pati A."/>
            <person name="Chen A."/>
            <person name="Palaniappan K."/>
            <person name="Hauser L."/>
            <person name="Chang Y.J."/>
            <person name="Jefferies C.C."/>
            <person name="Saunders E."/>
            <person name="Brettin T."/>
            <person name="Detter J.C."/>
            <person name="Han C."/>
            <person name="Chain P."/>
            <person name="Bristow J."/>
            <person name="Eisen J.A."/>
            <person name="Markowitz V."/>
            <person name="Hugenholtz P."/>
            <person name="Kyrpides N.C."/>
            <person name="Klenk H.P."/>
            <person name="Lapidus A."/>
        </authorList>
    </citation>
    <scope>NUCLEOTIDE SEQUENCE [LARGE SCALE GENOMIC DNA]</scope>
    <source>
        <strain evidence="7">ATCC BAA-8 / DSM 12333 / NBRC 16432</strain>
    </source>
</reference>
<dbReference type="eggNOG" id="COG1131">
    <property type="taxonomic scope" value="Bacteria"/>
</dbReference>
<dbReference type="PROSITE" id="PS00211">
    <property type="entry name" value="ABC_TRANSPORTER_1"/>
    <property type="match status" value="1"/>
</dbReference>
<keyword evidence="2" id="KW-0813">Transport</keyword>
<keyword evidence="4" id="KW-0067">ATP-binding</keyword>
<dbReference type="Proteomes" id="UP000007962">
    <property type="component" value="Chromosome"/>
</dbReference>
<dbReference type="PROSITE" id="PS50893">
    <property type="entry name" value="ABC_TRANSPORTER_2"/>
    <property type="match status" value="1"/>
</dbReference>
<dbReference type="Gene3D" id="3.40.50.300">
    <property type="entry name" value="P-loop containing nucleotide triphosphate hydrolases"/>
    <property type="match status" value="1"/>
</dbReference>
<dbReference type="PANTHER" id="PTHR43335:SF4">
    <property type="entry name" value="ABC TRANSPORTER, ATP-BINDING PROTEIN"/>
    <property type="match status" value="1"/>
</dbReference>
<dbReference type="PANTHER" id="PTHR43335">
    <property type="entry name" value="ABC TRANSPORTER, ATP-BINDING PROTEIN"/>
    <property type="match status" value="1"/>
</dbReference>
<accession>C5BWG7</accession>
<feature type="domain" description="ABC transporter" evidence="5">
    <location>
        <begin position="13"/>
        <end position="237"/>
    </location>
</feature>
<dbReference type="OrthoDB" id="9804819at2"/>
<gene>
    <name evidence="6" type="ordered locus">Bcav_0361</name>
</gene>
<evidence type="ECO:0000256" key="2">
    <source>
        <dbReference type="ARBA" id="ARBA00022448"/>
    </source>
</evidence>
<dbReference type="GO" id="GO:0005524">
    <property type="term" value="F:ATP binding"/>
    <property type="evidence" value="ECO:0007669"/>
    <property type="project" value="UniProtKB-KW"/>
</dbReference>
<evidence type="ECO:0000256" key="1">
    <source>
        <dbReference type="ARBA" id="ARBA00005417"/>
    </source>
</evidence>
<evidence type="ECO:0000313" key="7">
    <source>
        <dbReference type="Proteomes" id="UP000007962"/>
    </source>
</evidence>